<dbReference type="AlphaFoldDB" id="A0A1G6AKS1"/>
<dbReference type="InterPro" id="IPR018490">
    <property type="entry name" value="cNMP-bd_dom_sf"/>
</dbReference>
<evidence type="ECO:0000259" key="1">
    <source>
        <dbReference type="PROSITE" id="PS50042"/>
    </source>
</evidence>
<dbReference type="PANTHER" id="PTHR24567:SF74">
    <property type="entry name" value="HTH-TYPE TRANSCRIPTIONAL REGULATOR ARCR"/>
    <property type="match status" value="1"/>
</dbReference>
<dbReference type="InterPro" id="IPR014710">
    <property type="entry name" value="RmlC-like_jellyroll"/>
</dbReference>
<dbReference type="PROSITE" id="PS00889">
    <property type="entry name" value="CNMP_BINDING_2"/>
    <property type="match status" value="1"/>
</dbReference>
<reference evidence="2 3" key="1">
    <citation type="submission" date="2016-10" db="EMBL/GenBank/DDBJ databases">
        <authorList>
            <person name="de Groot N.N."/>
        </authorList>
    </citation>
    <scope>NUCLEOTIDE SEQUENCE [LARGE SCALE GENOMIC DNA]</scope>
    <source>
        <strain evidence="2 3">ATCC 35022</strain>
    </source>
</reference>
<dbReference type="Pfam" id="PF00027">
    <property type="entry name" value="cNMP_binding"/>
    <property type="match status" value="1"/>
</dbReference>
<dbReference type="InterPro" id="IPR018488">
    <property type="entry name" value="cNMP-bd_CS"/>
</dbReference>
<dbReference type="InterPro" id="IPR000595">
    <property type="entry name" value="cNMP-bd_dom"/>
</dbReference>
<evidence type="ECO:0000313" key="3">
    <source>
        <dbReference type="Proteomes" id="UP000199071"/>
    </source>
</evidence>
<dbReference type="PRINTS" id="PR00103">
    <property type="entry name" value="CAMPKINASE"/>
</dbReference>
<name>A0A1G6AKS1_9HYPH</name>
<proteinExistence type="predicted"/>
<dbReference type="Proteomes" id="UP000199071">
    <property type="component" value="Unassembled WGS sequence"/>
</dbReference>
<sequence>MKTVTYKAGETVIREGEEGGTAFLIVSGTVEISVGDDASATVVGKLEAGDVFGEMSLIDPGPRSATVKAVTDIECILTGYDDFIASVQSDPAHAILFMKTLVRRLREMNERMAGMDPSRRGLRGMFRDWQKSFEPRDGEDLPPIYWTMMW</sequence>
<protein>
    <submittedName>
        <fullName evidence="2">Cyclic nucleotide-binding domain-containing protein</fullName>
    </submittedName>
</protein>
<evidence type="ECO:0000313" key="2">
    <source>
        <dbReference type="EMBL" id="SDB08713.1"/>
    </source>
</evidence>
<gene>
    <name evidence="2" type="ORF">SAMN02982931_00751</name>
</gene>
<dbReference type="CDD" id="cd00038">
    <property type="entry name" value="CAP_ED"/>
    <property type="match status" value="1"/>
</dbReference>
<dbReference type="PROSITE" id="PS50042">
    <property type="entry name" value="CNMP_BINDING_3"/>
    <property type="match status" value="1"/>
</dbReference>
<accession>A0A1G6AKS1</accession>
<keyword evidence="3" id="KW-1185">Reference proteome</keyword>
<dbReference type="RefSeq" id="WP_175478276.1">
    <property type="nucleotide sequence ID" value="NZ_FMXQ01000001.1"/>
</dbReference>
<organism evidence="2 3">
    <name type="scientific">Bauldia litoralis</name>
    <dbReference type="NCBI Taxonomy" id="665467"/>
    <lineage>
        <taxon>Bacteria</taxon>
        <taxon>Pseudomonadati</taxon>
        <taxon>Pseudomonadota</taxon>
        <taxon>Alphaproteobacteria</taxon>
        <taxon>Hyphomicrobiales</taxon>
        <taxon>Kaistiaceae</taxon>
        <taxon>Bauldia</taxon>
    </lineage>
</organism>
<dbReference type="GO" id="GO:0003700">
    <property type="term" value="F:DNA-binding transcription factor activity"/>
    <property type="evidence" value="ECO:0007669"/>
    <property type="project" value="TreeGrafter"/>
</dbReference>
<dbReference type="PANTHER" id="PTHR24567">
    <property type="entry name" value="CRP FAMILY TRANSCRIPTIONAL REGULATORY PROTEIN"/>
    <property type="match status" value="1"/>
</dbReference>
<dbReference type="Gene3D" id="2.60.120.10">
    <property type="entry name" value="Jelly Rolls"/>
    <property type="match status" value="1"/>
</dbReference>
<dbReference type="STRING" id="665467.SAMN02982931_00751"/>
<dbReference type="EMBL" id="FMXQ01000001">
    <property type="protein sequence ID" value="SDB08713.1"/>
    <property type="molecule type" value="Genomic_DNA"/>
</dbReference>
<dbReference type="SUPFAM" id="SSF51206">
    <property type="entry name" value="cAMP-binding domain-like"/>
    <property type="match status" value="1"/>
</dbReference>
<feature type="domain" description="Cyclic nucleotide-binding" evidence="1">
    <location>
        <begin position="1"/>
        <end position="83"/>
    </location>
</feature>
<dbReference type="SMART" id="SM00100">
    <property type="entry name" value="cNMP"/>
    <property type="match status" value="1"/>
</dbReference>
<dbReference type="InterPro" id="IPR050397">
    <property type="entry name" value="Env_Response_Regulators"/>
</dbReference>
<dbReference type="GO" id="GO:0005829">
    <property type="term" value="C:cytosol"/>
    <property type="evidence" value="ECO:0007669"/>
    <property type="project" value="TreeGrafter"/>
</dbReference>